<comment type="caution">
    <text evidence="1">The sequence shown here is derived from an EMBL/GenBank/DDBJ whole genome shotgun (WGS) entry which is preliminary data.</text>
</comment>
<organism evidence="1 2">
    <name type="scientific">Melia azedarach</name>
    <name type="common">Chinaberry tree</name>
    <dbReference type="NCBI Taxonomy" id="155640"/>
    <lineage>
        <taxon>Eukaryota</taxon>
        <taxon>Viridiplantae</taxon>
        <taxon>Streptophyta</taxon>
        <taxon>Embryophyta</taxon>
        <taxon>Tracheophyta</taxon>
        <taxon>Spermatophyta</taxon>
        <taxon>Magnoliopsida</taxon>
        <taxon>eudicotyledons</taxon>
        <taxon>Gunneridae</taxon>
        <taxon>Pentapetalae</taxon>
        <taxon>rosids</taxon>
        <taxon>malvids</taxon>
        <taxon>Sapindales</taxon>
        <taxon>Meliaceae</taxon>
        <taxon>Melia</taxon>
    </lineage>
</organism>
<dbReference type="Proteomes" id="UP001164539">
    <property type="component" value="Chromosome 10"/>
</dbReference>
<gene>
    <name evidence="1" type="ORF">OWV82_018807</name>
</gene>
<reference evidence="1 2" key="1">
    <citation type="journal article" date="2023" name="Science">
        <title>Complex scaffold remodeling in plant triterpene biosynthesis.</title>
        <authorList>
            <person name="De La Pena R."/>
            <person name="Hodgson H."/>
            <person name="Liu J.C."/>
            <person name="Stephenson M.J."/>
            <person name="Martin A.C."/>
            <person name="Owen C."/>
            <person name="Harkess A."/>
            <person name="Leebens-Mack J."/>
            <person name="Jimenez L.E."/>
            <person name="Osbourn A."/>
            <person name="Sattely E.S."/>
        </authorList>
    </citation>
    <scope>NUCLEOTIDE SEQUENCE [LARGE SCALE GENOMIC DNA]</scope>
    <source>
        <strain evidence="2">cv. JPN11</strain>
        <tissue evidence="1">Leaf</tissue>
    </source>
</reference>
<evidence type="ECO:0000313" key="2">
    <source>
        <dbReference type="Proteomes" id="UP001164539"/>
    </source>
</evidence>
<proteinExistence type="predicted"/>
<evidence type="ECO:0000313" key="1">
    <source>
        <dbReference type="EMBL" id="KAJ4708940.1"/>
    </source>
</evidence>
<protein>
    <submittedName>
        <fullName evidence="1">Trihelix transcription factor GT-2-like protein</fullName>
    </submittedName>
</protein>
<keyword evidence="2" id="KW-1185">Reference proteome</keyword>
<dbReference type="EMBL" id="CM051403">
    <property type="protein sequence ID" value="KAJ4708940.1"/>
    <property type="molecule type" value="Genomic_DNA"/>
</dbReference>
<name>A0ACC1XC91_MELAZ</name>
<sequence length="587" mass="67924">MQSGYGASEMHQHNHQLIDDDCSPSIFTISNPYNQPQQLQNLQQRKQLQQMFQQQQQQPPVPPFTHQLFHHQRQQQFQTFQQQQLGLQQQEPFFDVNFKLGLNENSENVMNQDDDRTLLQGNVSGIRQHSLVMPHSWNSQEHSAIKNPFWCNNKQCDEDKGPAIECNKNKKHYNHALQQVDQRKERCKNIGTKYKHFSELEAICNLANGKIVETSGSDLTGDKSPKDAGAVFLMSLRDIQCTNTCEMADANAELGSENSIEEACPGKQNENKKRKRKVKENYSGMVEFFKGLVKQLMDHQEGLHRKFLEVVHRMDKERAEREEKWRQEETEKNNREAIARAHEQSIASNREDQLIWLIQKITGRSINLPPRKTASLLQPQLTKEQTKELTSTKSDTNRWPKDEVEALIQVRSGLESRFLEPGLKGPLWEEVSSLMVSMGYHRSAKRCKEKWENINKYFRKAKETGKKRSPRSKTCTYFDQLDQLYSRTSLNLPSSSSNPSFNSDMEVQSQGYSELLEAFVAERDHFGIAQNTSRTGNFNVFEMGSSRLNFDGIPNDQTIEFEQGRHGNENKDCEEEHKVDGEQQVEI</sequence>
<accession>A0ACC1XC91</accession>